<comment type="caution">
    <text evidence="1">The sequence shown here is derived from an EMBL/GenBank/DDBJ whole genome shotgun (WGS) entry which is preliminary data.</text>
</comment>
<dbReference type="SUPFAM" id="SSF46785">
    <property type="entry name" value="Winged helix' DNA-binding domain"/>
    <property type="match status" value="1"/>
</dbReference>
<keyword evidence="2" id="KW-1185">Reference proteome</keyword>
<dbReference type="RefSeq" id="WP_205142725.1">
    <property type="nucleotide sequence ID" value="NZ_JACSNV010000001.1"/>
</dbReference>
<dbReference type="Gene3D" id="1.10.10.10">
    <property type="entry name" value="Winged helix-like DNA-binding domain superfamily/Winged helix DNA-binding domain"/>
    <property type="match status" value="1"/>
</dbReference>
<proteinExistence type="predicted"/>
<evidence type="ECO:0008006" key="3">
    <source>
        <dbReference type="Google" id="ProtNLM"/>
    </source>
</evidence>
<protein>
    <recommendedName>
        <fullName evidence="3">MarR family transcriptional regulator</fullName>
    </recommendedName>
</protein>
<sequence length="81" mass="9072">MDGMKKAAKQIEDLTKNGSETDLAALSREMGVSQQETEKMILEMEEKGWVSLYEIDLCCSAEYVIQGLTEEGRQALLEQKA</sequence>
<evidence type="ECO:0000313" key="2">
    <source>
        <dbReference type="Proteomes" id="UP000729290"/>
    </source>
</evidence>
<dbReference type="Proteomes" id="UP000729290">
    <property type="component" value="Unassembled WGS sequence"/>
</dbReference>
<dbReference type="EMBL" id="JACSNV010000001">
    <property type="protein sequence ID" value="MBM6876825.1"/>
    <property type="molecule type" value="Genomic_DNA"/>
</dbReference>
<dbReference type="InterPro" id="IPR036390">
    <property type="entry name" value="WH_DNA-bd_sf"/>
</dbReference>
<gene>
    <name evidence="1" type="ORF">H9X83_01435</name>
</gene>
<accession>A0ABS2G716</accession>
<evidence type="ECO:0000313" key="1">
    <source>
        <dbReference type="EMBL" id="MBM6876825.1"/>
    </source>
</evidence>
<dbReference type="InterPro" id="IPR036388">
    <property type="entry name" value="WH-like_DNA-bd_sf"/>
</dbReference>
<name>A0ABS2G716_9FIRM</name>
<organism evidence="1 2">
    <name type="scientific">Anaerotignum lactatifermentans</name>
    <dbReference type="NCBI Taxonomy" id="160404"/>
    <lineage>
        <taxon>Bacteria</taxon>
        <taxon>Bacillati</taxon>
        <taxon>Bacillota</taxon>
        <taxon>Clostridia</taxon>
        <taxon>Lachnospirales</taxon>
        <taxon>Anaerotignaceae</taxon>
        <taxon>Anaerotignum</taxon>
    </lineage>
</organism>
<reference evidence="1 2" key="1">
    <citation type="journal article" date="2021" name="Sci. Rep.">
        <title>The distribution of antibiotic resistance genes in chicken gut microbiota commensals.</title>
        <authorList>
            <person name="Juricova H."/>
            <person name="Matiasovicova J."/>
            <person name="Kubasova T."/>
            <person name="Cejkova D."/>
            <person name="Rychlik I."/>
        </authorList>
    </citation>
    <scope>NUCLEOTIDE SEQUENCE [LARGE SCALE GENOMIC DNA]</scope>
    <source>
        <strain evidence="1 2">An431b</strain>
    </source>
</reference>